<dbReference type="EMBL" id="WFKK01000001">
    <property type="protein sequence ID" value="KAB7891331.1"/>
    <property type="molecule type" value="Genomic_DNA"/>
</dbReference>
<evidence type="ECO:0000313" key="2">
    <source>
        <dbReference type="Proteomes" id="UP000472839"/>
    </source>
</evidence>
<dbReference type="RefSeq" id="WP_152279433.1">
    <property type="nucleotide sequence ID" value="NZ_WFKK01000001.1"/>
</dbReference>
<dbReference type="Proteomes" id="UP000472839">
    <property type="component" value="Unassembled WGS sequence"/>
</dbReference>
<name>A0A6L4WWR9_9BACT</name>
<reference evidence="1 2" key="1">
    <citation type="submission" date="2019-10" db="EMBL/GenBank/DDBJ databases">
        <title>Poseidonibacter ostreae sp. nov., isolated from the gut of the Ostrea denselamellosa.</title>
        <authorList>
            <person name="Choi A."/>
        </authorList>
    </citation>
    <scope>NUCLEOTIDE SEQUENCE [LARGE SCALE GENOMIC DNA]</scope>
    <source>
        <strain evidence="1 2">SJOD-M-33</strain>
    </source>
</reference>
<proteinExistence type="predicted"/>
<protein>
    <submittedName>
        <fullName evidence="1">Uncharacterized protein</fullName>
    </submittedName>
</protein>
<comment type="caution">
    <text evidence="1">The sequence shown here is derived from an EMBL/GenBank/DDBJ whole genome shotgun (WGS) entry which is preliminary data.</text>
</comment>
<sequence length="128" mass="14047">MTIYNVLPSSVDDLINNELLPSGYSNTEFGKRASLINGVISFASDGNNQMTDELLTSNSETLKANSYKANAQSIRKQKKTINLYNSVMTDSTITNKNYNSNIADLTVTDLSKDAKNNNTDILNIMNGL</sequence>
<gene>
    <name evidence="1" type="ORF">GBG19_00410</name>
</gene>
<dbReference type="AlphaFoldDB" id="A0A6L4WWR9"/>
<evidence type="ECO:0000313" key="1">
    <source>
        <dbReference type="EMBL" id="KAB7891331.1"/>
    </source>
</evidence>
<accession>A0A6L4WWR9</accession>
<organism evidence="1 2">
    <name type="scientific">Poseidonibacter ostreae</name>
    <dbReference type="NCBI Taxonomy" id="2654171"/>
    <lineage>
        <taxon>Bacteria</taxon>
        <taxon>Pseudomonadati</taxon>
        <taxon>Campylobacterota</taxon>
        <taxon>Epsilonproteobacteria</taxon>
        <taxon>Campylobacterales</taxon>
        <taxon>Arcobacteraceae</taxon>
        <taxon>Poseidonibacter</taxon>
    </lineage>
</organism>